<reference evidence="4" key="1">
    <citation type="journal article" date="2009" name="Appl. Environ. Microbiol.">
        <title>Complete genome sequence of the chemolithoautotrophic marine magnetotactic coccus strain MC-1.</title>
        <authorList>
            <person name="Schubbe S."/>
            <person name="Williams T.J."/>
            <person name="Xie G."/>
            <person name="Kiss H.E."/>
            <person name="Brettin T.S."/>
            <person name="Martinez D."/>
            <person name="Ross C.A."/>
            <person name="Schuler D."/>
            <person name="Cox B.L."/>
            <person name="Nealson K.H."/>
            <person name="Bazylinski D.A."/>
        </authorList>
    </citation>
    <scope>NUCLEOTIDE SEQUENCE [LARGE SCALE GENOMIC DNA]</scope>
    <source>
        <strain evidence="4">ATCC BAA-1437 / JCM 17883 / MC-1</strain>
    </source>
</reference>
<dbReference type="RefSeq" id="WP_011714097.1">
    <property type="nucleotide sequence ID" value="NC_008576.1"/>
</dbReference>
<dbReference type="KEGG" id="mgm:Mmc1_2478"/>
<dbReference type="SUPFAM" id="SSF55073">
    <property type="entry name" value="Nucleotide cyclase"/>
    <property type="match status" value="1"/>
</dbReference>
<dbReference type="PANTHER" id="PTHR44757:SF2">
    <property type="entry name" value="BIOFILM ARCHITECTURE MAINTENANCE PROTEIN MBAA"/>
    <property type="match status" value="1"/>
</dbReference>
<dbReference type="CDD" id="cd01949">
    <property type="entry name" value="GGDEF"/>
    <property type="match status" value="1"/>
</dbReference>
<evidence type="ECO:0000259" key="2">
    <source>
        <dbReference type="PROSITE" id="PS50887"/>
    </source>
</evidence>
<dbReference type="SMART" id="SM00052">
    <property type="entry name" value="EAL"/>
    <property type="match status" value="1"/>
</dbReference>
<feature type="domain" description="EAL" evidence="1">
    <location>
        <begin position="189"/>
        <end position="442"/>
    </location>
</feature>
<dbReference type="eggNOG" id="COG5001">
    <property type="taxonomic scope" value="Bacteria"/>
</dbReference>
<evidence type="ECO:0000259" key="1">
    <source>
        <dbReference type="PROSITE" id="PS50883"/>
    </source>
</evidence>
<gene>
    <name evidence="3" type="ordered locus">Mmc1_2478</name>
</gene>
<evidence type="ECO:0000313" key="3">
    <source>
        <dbReference type="EMBL" id="ABK44978.1"/>
    </source>
</evidence>
<dbReference type="Gene3D" id="3.30.70.270">
    <property type="match status" value="1"/>
</dbReference>
<dbReference type="InterPro" id="IPR001633">
    <property type="entry name" value="EAL_dom"/>
</dbReference>
<dbReference type="SMART" id="SM00267">
    <property type="entry name" value="GGDEF"/>
    <property type="match status" value="1"/>
</dbReference>
<proteinExistence type="predicted"/>
<dbReference type="InterPro" id="IPR000160">
    <property type="entry name" value="GGDEF_dom"/>
</dbReference>
<dbReference type="InterPro" id="IPR043128">
    <property type="entry name" value="Rev_trsase/Diguanyl_cyclase"/>
</dbReference>
<dbReference type="PROSITE" id="PS50887">
    <property type="entry name" value="GGDEF"/>
    <property type="match status" value="1"/>
</dbReference>
<dbReference type="PANTHER" id="PTHR44757">
    <property type="entry name" value="DIGUANYLATE CYCLASE DGCP"/>
    <property type="match status" value="1"/>
</dbReference>
<organism evidence="3 4">
    <name type="scientific">Magnetococcus marinus (strain ATCC BAA-1437 / JCM 17883 / MC-1)</name>
    <dbReference type="NCBI Taxonomy" id="156889"/>
    <lineage>
        <taxon>Bacteria</taxon>
        <taxon>Pseudomonadati</taxon>
        <taxon>Pseudomonadota</taxon>
        <taxon>Magnetococcia</taxon>
        <taxon>Magnetococcales</taxon>
        <taxon>Magnetococcaceae</taxon>
        <taxon>Magnetococcus</taxon>
    </lineage>
</organism>
<dbReference type="AlphaFoldDB" id="A0LAI5"/>
<dbReference type="Pfam" id="PF00563">
    <property type="entry name" value="EAL"/>
    <property type="match status" value="1"/>
</dbReference>
<dbReference type="PROSITE" id="PS50883">
    <property type="entry name" value="EAL"/>
    <property type="match status" value="1"/>
</dbReference>
<dbReference type="FunFam" id="3.20.20.450:FF:000001">
    <property type="entry name" value="Cyclic di-GMP phosphodiesterase yahA"/>
    <property type="match status" value="1"/>
</dbReference>
<dbReference type="STRING" id="156889.Mmc1_2478"/>
<feature type="domain" description="GGDEF" evidence="2">
    <location>
        <begin position="46"/>
        <end position="180"/>
    </location>
</feature>
<keyword evidence="4" id="KW-1185">Reference proteome</keyword>
<dbReference type="Gene3D" id="3.20.20.450">
    <property type="entry name" value="EAL domain"/>
    <property type="match status" value="1"/>
</dbReference>
<dbReference type="NCBIfam" id="TIGR00254">
    <property type="entry name" value="GGDEF"/>
    <property type="match status" value="1"/>
</dbReference>
<dbReference type="CDD" id="cd01948">
    <property type="entry name" value="EAL"/>
    <property type="match status" value="1"/>
</dbReference>
<protein>
    <submittedName>
        <fullName evidence="3">Diguanylate cyclase/phosphodiesterase</fullName>
    </submittedName>
</protein>
<dbReference type="Pfam" id="PF00990">
    <property type="entry name" value="GGDEF"/>
    <property type="match status" value="1"/>
</dbReference>
<dbReference type="SUPFAM" id="SSF141868">
    <property type="entry name" value="EAL domain-like"/>
    <property type="match status" value="1"/>
</dbReference>
<dbReference type="HOGENOM" id="CLU_000445_70_50_5"/>
<dbReference type="InterPro" id="IPR035919">
    <property type="entry name" value="EAL_sf"/>
</dbReference>
<dbReference type="InterPro" id="IPR052155">
    <property type="entry name" value="Biofilm_reg_signaling"/>
</dbReference>
<evidence type="ECO:0000313" key="4">
    <source>
        <dbReference type="Proteomes" id="UP000002586"/>
    </source>
</evidence>
<dbReference type="OrthoDB" id="9814202at2"/>
<reference evidence="3 4" key="2">
    <citation type="journal article" date="2012" name="Int. J. Syst. Evol. Microbiol.">
        <title>Magnetococcus marinus gen. nov., sp. nov., a marine, magnetotactic bacterium that represents a novel lineage (Magnetococcaceae fam. nov.; Magnetococcales ord. nov.) at the base of the Alphaproteobacteria.</title>
        <authorList>
            <person name="Bazylinski D.A."/>
            <person name="Williams T.J."/>
            <person name="Lefevre C.T."/>
            <person name="Berg R.J."/>
            <person name="Zhang C.L."/>
            <person name="Bowser S.S."/>
            <person name="Dean A.J."/>
            <person name="Beveridge T.J."/>
        </authorList>
    </citation>
    <scope>NUCLEOTIDE SEQUENCE [LARGE SCALE GENOMIC DNA]</scope>
    <source>
        <strain evidence="4">ATCC BAA-1437 / JCM 17883 / MC-1</strain>
    </source>
</reference>
<name>A0LAI5_MAGMM</name>
<dbReference type="InterPro" id="IPR029787">
    <property type="entry name" value="Nucleotide_cyclase"/>
</dbReference>
<sequence length="447" mass="49963">MKKLNDFLSDHNQILKQYDTLTALPNRNLCRDRLVSDIAAAEAAGLEISIILIELTNFKQINDTLGFQSGDRVLLEVAKRLADYADKSDTVARMGGSEFALLRIRENAAMHSGDFCNELLELLSIPIEYEDQPVHITASVGVSHFPRHAGDMNALFQKAAIAMAHAKQAGERNSSRIYAPEMETQAQERFALESRLHQVLERKELALHYQPKVDAFSGEVIGMEALLRWNSPELGTISPVRFIPLAEETELIVPMGAWALKTACKQAKKWLDQGHKLTVAVNLSPRQFLDKRLKDTVRQALTDSQLPPERLELEITESCAVGDVTYTVNLLNDLKSLGVTCALDDFGTGYSSLNYLKLLPLDTLKLDRSFVMAIPEDKNDAAIVRSVIQMAHDLGLKVVTEGVETRQQAAFLKYNQCEILQGFLISRPLDAQEFGEFLLRGTPEEWV</sequence>
<dbReference type="Proteomes" id="UP000002586">
    <property type="component" value="Chromosome"/>
</dbReference>
<dbReference type="EMBL" id="CP000471">
    <property type="protein sequence ID" value="ABK44978.1"/>
    <property type="molecule type" value="Genomic_DNA"/>
</dbReference>
<accession>A0LAI5</accession>